<dbReference type="SMART" id="SM00320">
    <property type="entry name" value="WD40"/>
    <property type="match status" value="3"/>
</dbReference>
<feature type="domain" description="Putative E3 ubiquitin-protein ligase LIN ARM-like" evidence="2">
    <location>
        <begin position="128"/>
        <end position="167"/>
    </location>
</feature>
<protein>
    <submittedName>
        <fullName evidence="3">RING-TYPE E3 UBIQUITIN TRANSFERASE</fullName>
    </submittedName>
</protein>
<name>A0A9Q0NPM1_SALVM</name>
<dbReference type="InterPro" id="IPR001680">
    <property type="entry name" value="WD40_rpt"/>
</dbReference>
<dbReference type="PANTHER" id="PTHR47446">
    <property type="entry name" value="RING-TYPE E3 UBIQUITIN TRANSFERASE"/>
    <property type="match status" value="1"/>
</dbReference>
<evidence type="ECO:0000313" key="3">
    <source>
        <dbReference type="EMBL" id="KAJ6673627.1"/>
    </source>
</evidence>
<dbReference type="InterPro" id="IPR036322">
    <property type="entry name" value="WD40_repeat_dom_sf"/>
</dbReference>
<dbReference type="OrthoDB" id="6252103at2759"/>
<dbReference type="Proteomes" id="UP001151529">
    <property type="component" value="Chromosome 18"/>
</dbReference>
<dbReference type="GO" id="GO:0016740">
    <property type="term" value="F:transferase activity"/>
    <property type="evidence" value="ECO:0007669"/>
    <property type="project" value="UniProtKB-KW"/>
</dbReference>
<evidence type="ECO:0000256" key="1">
    <source>
        <dbReference type="PROSITE-ProRule" id="PRU00221"/>
    </source>
</evidence>
<evidence type="ECO:0000259" key="2">
    <source>
        <dbReference type="Pfam" id="PF23628"/>
    </source>
</evidence>
<sequence length="415" mass="45336">MSIYREEAIESLISSLRNSEFPAAQIAAAETIVSLQGRFTVSGKSLTRSFLLKQAGLGKPYKNLMRMEQPGKLSGEVEENLEEERAAEEWERRMAFALVSYDFGLLFEALAEGLRSRCTELRSACFVFIKDPEGLHDLTSSMKDIKKDLRELRKSSSLAFEILKVLSAGHDSSTAELWTHNELVQVDCSENGEVLSIAFYNDKIFSGHSDGTIKVWTGKGSILHLIQEIREHTKAVTSLAVLQSGEKLYSGSLDRTERVWSVGNESLTCVQVHDMKDQVNNLVVANGISCFIPQGAGVKVHSWNGGIQEIDLTTGTAATIQHGSRKLLGKANPIHAIQVQNGLVYSASSPLDGAAVKIWNASNYDLVGSLPSIYSKVEILQTGTNDKVLCMALNANEDVLVIGTSTGQIQAWGLS</sequence>
<comment type="caution">
    <text evidence="3">The sequence shown here is derived from an EMBL/GenBank/DDBJ whole genome shotgun (WGS) entry which is preliminary data.</text>
</comment>
<evidence type="ECO:0000313" key="4">
    <source>
        <dbReference type="Proteomes" id="UP001151529"/>
    </source>
</evidence>
<gene>
    <name evidence="3" type="ORF">OIU85_012619</name>
</gene>
<keyword evidence="1" id="KW-0853">WD repeat</keyword>
<dbReference type="PROSITE" id="PS50082">
    <property type="entry name" value="WD_REPEATS_2"/>
    <property type="match status" value="1"/>
</dbReference>
<dbReference type="PROSITE" id="PS50294">
    <property type="entry name" value="WD_REPEATS_REGION"/>
    <property type="match status" value="1"/>
</dbReference>
<dbReference type="PANTHER" id="PTHR47446:SF2">
    <property type="entry name" value="RING-TYPE E3 UBIQUITIN TRANSFERASE"/>
    <property type="match status" value="1"/>
</dbReference>
<reference evidence="3 4" key="1">
    <citation type="journal article" date="2023" name="Int. J. Mol. Sci.">
        <title>De Novo Assembly and Annotation of 11 Diverse Shrub Willow (Salix) Genomes Reveals Novel Gene Organization in Sex-Linked Regions.</title>
        <authorList>
            <person name="Hyden B."/>
            <person name="Feng K."/>
            <person name="Yates T.B."/>
            <person name="Jawdy S."/>
            <person name="Cereghino C."/>
            <person name="Smart L.B."/>
            <person name="Muchero W."/>
        </authorList>
    </citation>
    <scope>NUCLEOTIDE SEQUENCE [LARGE SCALE GENOMIC DNA]</scope>
    <source>
        <tissue evidence="3">Shoot tip</tissue>
    </source>
</reference>
<dbReference type="Pfam" id="PF23628">
    <property type="entry name" value="ARM_LIN_C"/>
    <property type="match status" value="2"/>
</dbReference>
<feature type="repeat" description="WD" evidence="1">
    <location>
        <begin position="229"/>
        <end position="270"/>
    </location>
</feature>
<dbReference type="Gene3D" id="2.130.10.10">
    <property type="entry name" value="YVTN repeat-like/Quinoprotein amine dehydrogenase"/>
    <property type="match status" value="2"/>
</dbReference>
<accession>A0A9Q0NPM1</accession>
<dbReference type="InterPro" id="IPR052858">
    <property type="entry name" value="E3_ubiquitin-ligase_LIN"/>
</dbReference>
<dbReference type="InterPro" id="IPR055566">
    <property type="entry name" value="ARM_LIN"/>
</dbReference>
<feature type="domain" description="Putative E3 ubiquitin-protein ligase LIN ARM-like" evidence="2">
    <location>
        <begin position="1"/>
        <end position="127"/>
    </location>
</feature>
<keyword evidence="4" id="KW-1185">Reference proteome</keyword>
<dbReference type="Pfam" id="PF00400">
    <property type="entry name" value="WD40"/>
    <property type="match status" value="2"/>
</dbReference>
<keyword evidence="3" id="KW-0808">Transferase</keyword>
<dbReference type="AlphaFoldDB" id="A0A9Q0NPM1"/>
<dbReference type="InterPro" id="IPR015943">
    <property type="entry name" value="WD40/YVTN_repeat-like_dom_sf"/>
</dbReference>
<dbReference type="EMBL" id="JAPFFL010000017">
    <property type="protein sequence ID" value="KAJ6673627.1"/>
    <property type="molecule type" value="Genomic_DNA"/>
</dbReference>
<proteinExistence type="predicted"/>
<dbReference type="SUPFAM" id="SSF50978">
    <property type="entry name" value="WD40 repeat-like"/>
    <property type="match status" value="1"/>
</dbReference>
<organism evidence="3 4">
    <name type="scientific">Salix viminalis</name>
    <name type="common">Common osier</name>
    <name type="synonym">Basket willow</name>
    <dbReference type="NCBI Taxonomy" id="40686"/>
    <lineage>
        <taxon>Eukaryota</taxon>
        <taxon>Viridiplantae</taxon>
        <taxon>Streptophyta</taxon>
        <taxon>Embryophyta</taxon>
        <taxon>Tracheophyta</taxon>
        <taxon>Spermatophyta</taxon>
        <taxon>Magnoliopsida</taxon>
        <taxon>eudicotyledons</taxon>
        <taxon>Gunneridae</taxon>
        <taxon>Pentapetalae</taxon>
        <taxon>rosids</taxon>
        <taxon>fabids</taxon>
        <taxon>Malpighiales</taxon>
        <taxon>Salicaceae</taxon>
        <taxon>Saliceae</taxon>
        <taxon>Salix</taxon>
    </lineage>
</organism>